<protein>
    <submittedName>
        <fullName evidence="1">Uncharacterized protein</fullName>
    </submittedName>
</protein>
<sequence length="96" mass="10330">MTPESRARLEALGVVLRVYGLQASMTEDGLRVVNRAVAGCCAAHPADLISVGAREDDGGRLWFFTSWRHPVAEVERVVDAVMVIRGLLDGEPGVAL</sequence>
<accession>A0ABP5KG36</accession>
<gene>
    <name evidence="1" type="ORF">GCM10009727_22200</name>
</gene>
<evidence type="ECO:0000313" key="1">
    <source>
        <dbReference type="EMBL" id="GAA2130284.1"/>
    </source>
</evidence>
<dbReference type="Proteomes" id="UP001501020">
    <property type="component" value="Unassembled WGS sequence"/>
</dbReference>
<comment type="caution">
    <text evidence="1">The sequence shown here is derived from an EMBL/GenBank/DDBJ whole genome shotgun (WGS) entry which is preliminary data.</text>
</comment>
<keyword evidence="2" id="KW-1185">Reference proteome</keyword>
<dbReference type="RefSeq" id="WP_344264466.1">
    <property type="nucleotide sequence ID" value="NZ_BAAAMR010000014.1"/>
</dbReference>
<organism evidence="1 2">
    <name type="scientific">Actinomadura napierensis</name>
    <dbReference type="NCBI Taxonomy" id="267854"/>
    <lineage>
        <taxon>Bacteria</taxon>
        <taxon>Bacillati</taxon>
        <taxon>Actinomycetota</taxon>
        <taxon>Actinomycetes</taxon>
        <taxon>Streptosporangiales</taxon>
        <taxon>Thermomonosporaceae</taxon>
        <taxon>Actinomadura</taxon>
    </lineage>
</organism>
<evidence type="ECO:0000313" key="2">
    <source>
        <dbReference type="Proteomes" id="UP001501020"/>
    </source>
</evidence>
<name>A0ABP5KG36_9ACTN</name>
<dbReference type="EMBL" id="BAAAMR010000014">
    <property type="protein sequence ID" value="GAA2130284.1"/>
    <property type="molecule type" value="Genomic_DNA"/>
</dbReference>
<reference evidence="2" key="1">
    <citation type="journal article" date="2019" name="Int. J. Syst. Evol. Microbiol.">
        <title>The Global Catalogue of Microorganisms (GCM) 10K type strain sequencing project: providing services to taxonomists for standard genome sequencing and annotation.</title>
        <authorList>
            <consortium name="The Broad Institute Genomics Platform"/>
            <consortium name="The Broad Institute Genome Sequencing Center for Infectious Disease"/>
            <person name="Wu L."/>
            <person name="Ma J."/>
        </authorList>
    </citation>
    <scope>NUCLEOTIDE SEQUENCE [LARGE SCALE GENOMIC DNA]</scope>
    <source>
        <strain evidence="2">JCM 13850</strain>
    </source>
</reference>
<proteinExistence type="predicted"/>